<comment type="caution">
    <text evidence="2">The sequence shown here is derived from an EMBL/GenBank/DDBJ whole genome shotgun (WGS) entry which is preliminary data.</text>
</comment>
<keyword evidence="3" id="KW-1185">Reference proteome</keyword>
<evidence type="ECO:0008006" key="4">
    <source>
        <dbReference type="Google" id="ProtNLM"/>
    </source>
</evidence>
<dbReference type="PROSITE" id="PS51257">
    <property type="entry name" value="PROKAR_LIPOPROTEIN"/>
    <property type="match status" value="1"/>
</dbReference>
<keyword evidence="1" id="KW-0732">Signal</keyword>
<sequence length="208" mass="23180">MKFAQLSRLLLSALLLATVALTGCGKNDNVNEGARIQEAQNGRTTSPLQQTDLQTFEVELFRTLSVPTDSQKDFRILDTQDTPLGTYVLYSIPNHDGLAFAGRRADGSVQLYQAHWPMTVTDPAQDLVVCRAIPPNSGINNGYGVLAGRVYNPFIETIEVNYRDGKRERLDVSHSRGFLLVRPGFDSRFVQVRGFGFNGNPYWNLDAR</sequence>
<reference evidence="2 3" key="1">
    <citation type="journal article" date="2013" name="Int. J. Syst. Evol. Microbiol.">
        <title>Tumebacillus flagellatus sp. nov., an alpha-amylase/pullulanase-producing bacterium isolated from cassava wastewater.</title>
        <authorList>
            <person name="Wang Q."/>
            <person name="Xie N."/>
            <person name="Qin Y."/>
            <person name="Shen N."/>
            <person name="Zhu J."/>
            <person name="Mi H."/>
            <person name="Huang R."/>
        </authorList>
    </citation>
    <scope>NUCLEOTIDE SEQUENCE [LARGE SCALE GENOMIC DNA]</scope>
    <source>
        <strain evidence="2 3">GST4</strain>
    </source>
</reference>
<gene>
    <name evidence="2" type="ORF">EL26_22790</name>
</gene>
<dbReference type="OrthoDB" id="2381270at2"/>
<evidence type="ECO:0000313" key="2">
    <source>
        <dbReference type="EMBL" id="KEO81068.1"/>
    </source>
</evidence>
<protein>
    <recommendedName>
        <fullName evidence="4">Lipoprotein</fullName>
    </recommendedName>
</protein>
<dbReference type="Proteomes" id="UP000027931">
    <property type="component" value="Unassembled WGS sequence"/>
</dbReference>
<dbReference type="eggNOG" id="ENOG503455B">
    <property type="taxonomic scope" value="Bacteria"/>
</dbReference>
<dbReference type="EMBL" id="JMIR01000048">
    <property type="protein sequence ID" value="KEO81068.1"/>
    <property type="molecule type" value="Genomic_DNA"/>
</dbReference>
<name>A0A074LMH6_9BACL</name>
<evidence type="ECO:0000256" key="1">
    <source>
        <dbReference type="SAM" id="SignalP"/>
    </source>
</evidence>
<accession>A0A074LMH6</accession>
<feature type="signal peptide" evidence="1">
    <location>
        <begin position="1"/>
        <end position="22"/>
    </location>
</feature>
<feature type="chain" id="PRO_5038893431" description="Lipoprotein" evidence="1">
    <location>
        <begin position="23"/>
        <end position="208"/>
    </location>
</feature>
<dbReference type="RefSeq" id="WP_038094253.1">
    <property type="nucleotide sequence ID" value="NZ_JMIR01000048.1"/>
</dbReference>
<proteinExistence type="predicted"/>
<dbReference type="AlphaFoldDB" id="A0A074LMH6"/>
<organism evidence="2 3">
    <name type="scientific">Tumebacillus flagellatus</name>
    <dbReference type="NCBI Taxonomy" id="1157490"/>
    <lineage>
        <taxon>Bacteria</taxon>
        <taxon>Bacillati</taxon>
        <taxon>Bacillota</taxon>
        <taxon>Bacilli</taxon>
        <taxon>Bacillales</taxon>
        <taxon>Alicyclobacillaceae</taxon>
        <taxon>Tumebacillus</taxon>
    </lineage>
</organism>
<evidence type="ECO:0000313" key="3">
    <source>
        <dbReference type="Proteomes" id="UP000027931"/>
    </source>
</evidence>